<dbReference type="EMBL" id="JAGTJR010000017">
    <property type="protein sequence ID" value="KAH7046813.1"/>
    <property type="molecule type" value="Genomic_DNA"/>
</dbReference>
<gene>
    <name evidence="1" type="ORF">B0J12DRAFT_668567</name>
</gene>
<organism evidence="1 2">
    <name type="scientific">Macrophomina phaseolina</name>
    <dbReference type="NCBI Taxonomy" id="35725"/>
    <lineage>
        <taxon>Eukaryota</taxon>
        <taxon>Fungi</taxon>
        <taxon>Dikarya</taxon>
        <taxon>Ascomycota</taxon>
        <taxon>Pezizomycotina</taxon>
        <taxon>Dothideomycetes</taxon>
        <taxon>Dothideomycetes incertae sedis</taxon>
        <taxon>Botryosphaeriales</taxon>
        <taxon>Botryosphaeriaceae</taxon>
        <taxon>Macrophomina</taxon>
    </lineage>
</organism>
<accession>A0ABQ8G7P8</accession>
<proteinExistence type="predicted"/>
<name>A0ABQ8G7P8_9PEZI</name>
<evidence type="ECO:0000313" key="2">
    <source>
        <dbReference type="Proteomes" id="UP000774617"/>
    </source>
</evidence>
<dbReference type="Proteomes" id="UP000774617">
    <property type="component" value="Unassembled WGS sequence"/>
</dbReference>
<evidence type="ECO:0000313" key="1">
    <source>
        <dbReference type="EMBL" id="KAH7046813.1"/>
    </source>
</evidence>
<reference evidence="1 2" key="1">
    <citation type="journal article" date="2021" name="Nat. Commun.">
        <title>Genetic determinants of endophytism in the Arabidopsis root mycobiome.</title>
        <authorList>
            <person name="Mesny F."/>
            <person name="Miyauchi S."/>
            <person name="Thiergart T."/>
            <person name="Pickel B."/>
            <person name="Atanasova L."/>
            <person name="Karlsson M."/>
            <person name="Huettel B."/>
            <person name="Barry K.W."/>
            <person name="Haridas S."/>
            <person name="Chen C."/>
            <person name="Bauer D."/>
            <person name="Andreopoulos W."/>
            <person name="Pangilinan J."/>
            <person name="LaButti K."/>
            <person name="Riley R."/>
            <person name="Lipzen A."/>
            <person name="Clum A."/>
            <person name="Drula E."/>
            <person name="Henrissat B."/>
            <person name="Kohler A."/>
            <person name="Grigoriev I.V."/>
            <person name="Martin F.M."/>
            <person name="Hacquard S."/>
        </authorList>
    </citation>
    <scope>NUCLEOTIDE SEQUENCE [LARGE SCALE GENOMIC DNA]</scope>
    <source>
        <strain evidence="1 2">MPI-SDFR-AT-0080</strain>
    </source>
</reference>
<keyword evidence="2" id="KW-1185">Reference proteome</keyword>
<comment type="caution">
    <text evidence="1">The sequence shown here is derived from an EMBL/GenBank/DDBJ whole genome shotgun (WGS) entry which is preliminary data.</text>
</comment>
<sequence length="159" mass="18228">MKPRCFPPRVLALCFVFSRPTLLRPKHPRNLTFGRPRTSLHSPHPLVSPAIPLLYGSPRAQGLHLSIPLPSLSVDFYHLELEDFFTWMQPKKALRRVSSRHDGEPYMSFATLSEWSIACIRTANVPILHAGNQSHNFLLSNFIFRFSTIAYAYIAKEKQ</sequence>
<protein>
    <submittedName>
        <fullName evidence="1">Uncharacterized protein</fullName>
    </submittedName>
</protein>